<proteinExistence type="predicted"/>
<dbReference type="EMBL" id="QDFR01000001">
    <property type="protein sequence ID" value="PVE57116.1"/>
    <property type="molecule type" value="Genomic_DNA"/>
</dbReference>
<dbReference type="Proteomes" id="UP000244335">
    <property type="component" value="Unassembled WGS sequence"/>
</dbReference>
<keyword evidence="1" id="KW-0732">Signal</keyword>
<accession>A0AA92C6Y6</accession>
<dbReference type="Pfam" id="PF03891">
    <property type="entry name" value="DUF333"/>
    <property type="match status" value="1"/>
</dbReference>
<sequence length="85" mass="9067">MKTILLALSVSATIFGLGSSAMAMSNPASDFCAKMGGRSVSAKLSSGDEIGLCYLTKNKIVEEWTLFRMFDGKVPAKSKNPFLAK</sequence>
<dbReference type="InterPro" id="IPR005590">
    <property type="entry name" value="DUF333"/>
</dbReference>
<feature type="chain" id="PRO_5041677800" evidence="1">
    <location>
        <begin position="24"/>
        <end position="85"/>
    </location>
</feature>
<evidence type="ECO:0000313" key="3">
    <source>
        <dbReference type="Proteomes" id="UP000244335"/>
    </source>
</evidence>
<comment type="caution">
    <text evidence="2">The sequence shown here is derived from an EMBL/GenBank/DDBJ whole genome shotgun (WGS) entry which is preliminary data.</text>
</comment>
<dbReference type="AlphaFoldDB" id="A0AA92C6Y6"/>
<organism evidence="2 3">
    <name type="scientific">Rhizobium rhizogenes</name>
    <name type="common">Agrobacterium rhizogenes</name>
    <dbReference type="NCBI Taxonomy" id="359"/>
    <lineage>
        <taxon>Bacteria</taxon>
        <taxon>Pseudomonadati</taxon>
        <taxon>Pseudomonadota</taxon>
        <taxon>Alphaproteobacteria</taxon>
        <taxon>Hyphomicrobiales</taxon>
        <taxon>Rhizobiaceae</taxon>
        <taxon>Rhizobium/Agrobacterium group</taxon>
        <taxon>Rhizobium</taxon>
    </lineage>
</organism>
<feature type="signal peptide" evidence="1">
    <location>
        <begin position="1"/>
        <end position="23"/>
    </location>
</feature>
<dbReference type="RefSeq" id="WP_116491980.1">
    <property type="nucleotide sequence ID" value="NZ_QDFR01000001.1"/>
</dbReference>
<evidence type="ECO:0000313" key="2">
    <source>
        <dbReference type="EMBL" id="PVE57116.1"/>
    </source>
</evidence>
<name>A0AA92C6Y6_RHIRH</name>
<protein>
    <submittedName>
        <fullName evidence="2">DUF333 domain-containing protein</fullName>
    </submittedName>
</protein>
<evidence type="ECO:0000256" key="1">
    <source>
        <dbReference type="SAM" id="SignalP"/>
    </source>
</evidence>
<reference evidence="2 3" key="1">
    <citation type="submission" date="2018-04" db="EMBL/GenBank/DDBJ databases">
        <authorList>
            <person name="Hagen T."/>
        </authorList>
    </citation>
    <scope>NUCLEOTIDE SEQUENCE [LARGE SCALE GENOMIC DNA]</scope>
    <source>
        <strain evidence="2 3">TPD7009</strain>
    </source>
</reference>
<gene>
    <name evidence="2" type="ORF">DC430_05135</name>
</gene>